<evidence type="ECO:0000259" key="7">
    <source>
        <dbReference type="Pfam" id="PF23121"/>
    </source>
</evidence>
<feature type="compositionally biased region" description="Basic and acidic residues" evidence="6">
    <location>
        <begin position="1000"/>
        <end position="1011"/>
    </location>
</feature>
<dbReference type="InterPro" id="IPR056280">
    <property type="entry name" value="AIPP2-like_SPOC"/>
</dbReference>
<feature type="compositionally biased region" description="Polar residues" evidence="6">
    <location>
        <begin position="462"/>
        <end position="481"/>
    </location>
</feature>
<dbReference type="PANTHER" id="PTHR33304:SF3">
    <property type="entry name" value="EXPRESSED PROTEIN"/>
    <property type="match status" value="1"/>
</dbReference>
<keyword evidence="2" id="KW-0863">Zinc-finger</keyword>
<dbReference type="InterPro" id="IPR049914">
    <property type="entry name" value="PHD1-3/5-6"/>
</dbReference>
<dbReference type="EnsemblPlants" id="HORVU.MOREX.r3.4HG0396780.1">
    <property type="protein sequence ID" value="HORVU.MOREX.r3.4HG0396780.1"/>
    <property type="gene ID" value="HORVU.MOREX.r3.4HG0396780"/>
</dbReference>
<feature type="compositionally biased region" description="Basic and acidic residues" evidence="6">
    <location>
        <begin position="43"/>
        <end position="60"/>
    </location>
</feature>
<feature type="compositionally biased region" description="Polar residues" evidence="6">
    <location>
        <begin position="379"/>
        <end position="389"/>
    </location>
</feature>
<feature type="region of interest" description="Disordered" evidence="6">
    <location>
        <begin position="94"/>
        <end position="141"/>
    </location>
</feature>
<dbReference type="OrthoDB" id="651601at2759"/>
<feature type="region of interest" description="Disordered" evidence="6">
    <location>
        <begin position="989"/>
        <end position="1070"/>
    </location>
</feature>
<keyword evidence="5" id="KW-0804">Transcription</keyword>
<keyword evidence="3" id="KW-0862">Zinc</keyword>
<evidence type="ECO:0000256" key="5">
    <source>
        <dbReference type="ARBA" id="ARBA00023163"/>
    </source>
</evidence>
<gene>
    <name evidence="8" type="primary">LOC123449324</name>
</gene>
<feature type="compositionally biased region" description="Polar residues" evidence="6">
    <location>
        <begin position="122"/>
        <end position="135"/>
    </location>
</feature>
<dbReference type="GeneID" id="123449324"/>
<dbReference type="GO" id="GO:0034244">
    <property type="term" value="P:negative regulation of transcription elongation by RNA polymerase II"/>
    <property type="evidence" value="ECO:0007669"/>
    <property type="project" value="InterPro"/>
</dbReference>
<evidence type="ECO:0000313" key="9">
    <source>
        <dbReference type="Proteomes" id="UP000011116"/>
    </source>
</evidence>
<dbReference type="PANTHER" id="PTHR33304">
    <property type="match status" value="1"/>
</dbReference>
<dbReference type="RefSeq" id="XP_044982446.1">
    <property type="nucleotide sequence ID" value="XM_045126511.1"/>
</dbReference>
<evidence type="ECO:0000256" key="2">
    <source>
        <dbReference type="ARBA" id="ARBA00022771"/>
    </source>
</evidence>
<name>A0A8I6XE34_HORVV</name>
<feature type="compositionally biased region" description="Low complexity" evidence="6">
    <location>
        <begin position="22"/>
        <end position="34"/>
    </location>
</feature>
<proteinExistence type="predicted"/>
<evidence type="ECO:0000256" key="3">
    <source>
        <dbReference type="ARBA" id="ARBA00022833"/>
    </source>
</evidence>
<dbReference type="Gramene" id="HORVU.MOREX.r3.4HG0396780.1">
    <property type="protein sequence ID" value="HORVU.MOREX.r3.4HG0396780.1"/>
    <property type="gene ID" value="HORVU.MOREX.r3.4HG0396780"/>
</dbReference>
<dbReference type="Proteomes" id="UP000011116">
    <property type="component" value="Chromosome 4H"/>
</dbReference>
<dbReference type="KEGG" id="hvg:123449324"/>
<protein>
    <recommendedName>
        <fullName evidence="7">AIPP2-like SPOC-like domain-containing protein</fullName>
    </recommendedName>
</protein>
<keyword evidence="4" id="KW-0805">Transcription regulation</keyword>
<evidence type="ECO:0000313" key="8">
    <source>
        <dbReference type="EnsemblPlants" id="HORVU.MOREX.r3.4HG0396780.1"/>
    </source>
</evidence>
<dbReference type="GO" id="GO:0140566">
    <property type="term" value="F:histone reader activity"/>
    <property type="evidence" value="ECO:0007669"/>
    <property type="project" value="InterPro"/>
</dbReference>
<feature type="compositionally biased region" description="Polar residues" evidence="6">
    <location>
        <begin position="1013"/>
        <end position="1027"/>
    </location>
</feature>
<evidence type="ECO:0000256" key="1">
    <source>
        <dbReference type="ARBA" id="ARBA00022723"/>
    </source>
</evidence>
<evidence type="ECO:0000256" key="4">
    <source>
        <dbReference type="ARBA" id="ARBA00023015"/>
    </source>
</evidence>
<accession>A0A8I6XE34</accession>
<keyword evidence="1" id="KW-0479">Metal-binding</keyword>
<feature type="region of interest" description="Disordered" evidence="6">
    <location>
        <begin position="457"/>
        <end position="481"/>
    </location>
</feature>
<sequence length="1095" mass="118626">MARAERPNPCAAFRSVPPPMPARRLAASPRAASPKDAPCHTSGGDRGHPGQCKKPPDHAMHKPFGGTYTKPDARVKLIPAEDITYVRHGKPFGRTVGSAKLQKRHSRRSVTPPPSSRKVSLARSTPLTQKSTPLFTSKAMPPLNHKASAPFTHKATASLNHTAMAPLTHKAAAPPTHKPTTPPLSGSSCLSPKRVETAHKATGLLSPKHATPPLPVASCLSPKRVETAHKAMGPLSPKPTTPPLPVASCLSPKRVETAHKATGPLSPKPTTPPLPVASCLSPKRVETAHKAMGPLSPKPTTPPLPVASCLSPKRVETAENRQPFSLNRPSPLYKAVQRGAFPPSVSRKESEMNPINPSSVHVPPAYSRKVPLDRKAEPSSKSVSTLDNKKLCSTSNQAALRCQPTKRDADPIVEKENTVKLPLMSPTSVLSSSSTEVCPDTGSRSASRLNLFDEKCKLDSPQPETNIPQAKSPESTTPAPYAQLSNDLRAVSSTKIIVRNERQTNQEPSITCNISSGAPLILHTPLCKKTYQPETCWKGKFEITGELTHTCDGLEAYFPREISSKVYEASKQMPEILKLEALPLSCLLPKRFKMEPPCAQDIGLCFISSCQRPNMDSYHLLENVSSRIGLQTDIGTMKLLIFSSKLLTEDDQTKDGELYLCGIFWKHPRKRQHRADVHTNISNVGLSEGDSHISEDIRMDLDMTGGKYTRGTNCEIGMKLDATEVKKMETSKPKEAGKIFDMTADKQTERVKCEKSGNKLELTGEQETNRVNKCLPMLKTLDANAVVGKAAPTVSFFTGSCSPDSAGTTDSQCKSARRAPACGDLVLDPPPGFPLDVPPGFTRAHCGRRRGKTAESHIDSSPSLALDTPGLGLDAPPGFTKAHRGHMDSSPSLALDTPGLGLDAPPGFTKAHRGLNTNDTMPSPGSENGASTLLSERKSPIKFSLNITRPPGFEVKKEPGLPAFFKATEKTPPIGKANEKDIKHDKQVNVEVESDDSSEEREFPKTKRLSDILETTSWRNNASTSAAPRNCSEVFRPPSRFEEEKQQQRHCRKRGQQETSESDATTKRLKVNGRIALNGCPALNSNQAQPKTPLS</sequence>
<feature type="domain" description="AIPP2-like SPOC-like" evidence="7">
    <location>
        <begin position="537"/>
        <end position="664"/>
    </location>
</feature>
<dbReference type="AlphaFoldDB" id="A0A8I6XE34"/>
<dbReference type="GO" id="GO:0008270">
    <property type="term" value="F:zinc ion binding"/>
    <property type="evidence" value="ECO:0007669"/>
    <property type="project" value="UniProtKB-KW"/>
</dbReference>
<reference evidence="8" key="2">
    <citation type="submission" date="2020-10" db="EMBL/GenBank/DDBJ databases">
        <authorList>
            <person name="Scholz U."/>
            <person name="Mascher M."/>
            <person name="Fiebig A."/>
        </authorList>
    </citation>
    <scope>NUCLEOTIDE SEQUENCE [LARGE SCALE GENOMIC DNA]</scope>
    <source>
        <strain evidence="8">cv. Morex</strain>
    </source>
</reference>
<keyword evidence="9" id="KW-1185">Reference proteome</keyword>
<feature type="region of interest" description="Disordered" evidence="6">
    <location>
        <begin position="1"/>
        <end position="70"/>
    </location>
</feature>
<dbReference type="Gramene" id="HORVU.MOREX.r2.4HG0330090.1">
    <property type="protein sequence ID" value="HORVU.MOREX.r2.4HG0330090.1"/>
    <property type="gene ID" value="HORVU.MOREX.r2.4HG0330090"/>
</dbReference>
<reference evidence="8" key="3">
    <citation type="submission" date="2022-01" db="UniProtKB">
        <authorList>
            <consortium name="EnsemblPlants"/>
        </authorList>
    </citation>
    <scope>IDENTIFICATION</scope>
    <source>
        <strain evidence="8">subsp. vulgare</strain>
    </source>
</reference>
<dbReference type="Pfam" id="PF23121">
    <property type="entry name" value="SPOC_AIPP2"/>
    <property type="match status" value="1"/>
</dbReference>
<organism evidence="8 9">
    <name type="scientific">Hordeum vulgare subsp. vulgare</name>
    <name type="common">Domesticated barley</name>
    <dbReference type="NCBI Taxonomy" id="112509"/>
    <lineage>
        <taxon>Eukaryota</taxon>
        <taxon>Viridiplantae</taxon>
        <taxon>Streptophyta</taxon>
        <taxon>Embryophyta</taxon>
        <taxon>Tracheophyta</taxon>
        <taxon>Spermatophyta</taxon>
        <taxon>Magnoliopsida</taxon>
        <taxon>Liliopsida</taxon>
        <taxon>Poales</taxon>
        <taxon>Poaceae</taxon>
        <taxon>BOP clade</taxon>
        <taxon>Pooideae</taxon>
        <taxon>Triticodae</taxon>
        <taxon>Triticeae</taxon>
        <taxon>Hordeinae</taxon>
        <taxon>Hordeum</taxon>
    </lineage>
</organism>
<evidence type="ECO:0000256" key="6">
    <source>
        <dbReference type="SAM" id="MobiDB-lite"/>
    </source>
</evidence>
<reference evidence="9" key="1">
    <citation type="journal article" date="2012" name="Nature">
        <title>A physical, genetic and functional sequence assembly of the barley genome.</title>
        <authorList>
            <consortium name="The International Barley Genome Sequencing Consortium"/>
            <person name="Mayer K.F."/>
            <person name="Waugh R."/>
            <person name="Brown J.W."/>
            <person name="Schulman A."/>
            <person name="Langridge P."/>
            <person name="Platzer M."/>
            <person name="Fincher G.B."/>
            <person name="Muehlbauer G.J."/>
            <person name="Sato K."/>
            <person name="Close T.J."/>
            <person name="Wise R.P."/>
            <person name="Stein N."/>
        </authorList>
    </citation>
    <scope>NUCLEOTIDE SEQUENCE [LARGE SCALE GENOMIC DNA]</scope>
    <source>
        <strain evidence="9">cv. Morex</strain>
    </source>
</reference>
<feature type="region of interest" description="Disordered" evidence="6">
    <location>
        <begin position="343"/>
        <end position="389"/>
    </location>
</feature>